<accession>A0A1I8BNX3</accession>
<dbReference type="GO" id="GO:0006898">
    <property type="term" value="P:receptor-mediated endocytosis"/>
    <property type="evidence" value="ECO:0007669"/>
    <property type="project" value="TreeGrafter"/>
</dbReference>
<dbReference type="WBParaSite" id="MhA1_Contig388.frz3.gene6">
    <property type="protein sequence ID" value="MhA1_Contig388.frz3.gene6"/>
    <property type="gene ID" value="MhA1_Contig388.frz3.gene6"/>
</dbReference>
<dbReference type="InterPro" id="IPR055358">
    <property type="entry name" value="CHCR"/>
</dbReference>
<evidence type="ECO:0000313" key="2">
    <source>
        <dbReference type="Proteomes" id="UP000095281"/>
    </source>
</evidence>
<dbReference type="InterPro" id="IPR016024">
    <property type="entry name" value="ARM-type_fold"/>
</dbReference>
<keyword evidence="2" id="KW-1185">Reference proteome</keyword>
<dbReference type="PANTHER" id="PTHR10292">
    <property type="entry name" value="CLATHRIN HEAVY CHAIN RELATED"/>
    <property type="match status" value="1"/>
</dbReference>
<dbReference type="GO" id="GO:0006886">
    <property type="term" value="P:intracellular protein transport"/>
    <property type="evidence" value="ECO:0007669"/>
    <property type="project" value="UniProtKB-UniRule"/>
</dbReference>
<dbReference type="OMA" id="PCLLMAC"/>
<evidence type="ECO:0000313" key="3">
    <source>
        <dbReference type="WBParaSite" id="MhA1_Contig388.frz3.gene6"/>
    </source>
</evidence>
<feature type="repeat" description="CHCR" evidence="1">
    <location>
        <begin position="127"/>
        <end position="270"/>
    </location>
</feature>
<dbReference type="GO" id="GO:0032051">
    <property type="term" value="F:clathrin light chain binding"/>
    <property type="evidence" value="ECO:0007669"/>
    <property type="project" value="TreeGrafter"/>
</dbReference>
<reference evidence="3" key="1">
    <citation type="submission" date="2016-11" db="UniProtKB">
        <authorList>
            <consortium name="WormBaseParasite"/>
        </authorList>
    </citation>
    <scope>IDENTIFICATION</scope>
</reference>
<dbReference type="InterPro" id="IPR011990">
    <property type="entry name" value="TPR-like_helical_dom_sf"/>
</dbReference>
<dbReference type="PANTHER" id="PTHR10292:SF1">
    <property type="entry name" value="CLATHRIN HEAVY CHAIN"/>
    <property type="match status" value="1"/>
</dbReference>
<dbReference type="GO" id="GO:0045334">
    <property type="term" value="C:clathrin-coated endocytic vesicle"/>
    <property type="evidence" value="ECO:0007669"/>
    <property type="project" value="TreeGrafter"/>
</dbReference>
<sequence length="378" mass="44041">MRAGPSRVMEYIQKLDNYDAPDIANIAITNQLFEEAFAIFRKFGVNASAIKVLRAAEHAHLWSELVFLYDKYEEYDNAVITMIQHPTEAWREQHFKEIVTKVANVELYYKAIQFYLDYKPMLLVDLLMVLSPRLDQTRTVMFFQKSGDLSLVQPYLRHVQNFNNKALNECLNQLFIDDEDYESLKASIETYDNFDNIALAQQLEQHSLVEFRRISAYLYKGNNRWKQSVEICKRDKLYSDAMDYAAESRQPEVVEGLMKFFLQEGLNDCFSALLYKCYDLLKPDIVLELAWRHKIVDCAMPFMIQTVRDFGSRLERLERAEAERKEEVKEQQQRSGNIMEPQLMLPAYPSVQNSTYPGAIPAAPFGATPAYATFPFNK</sequence>
<dbReference type="AlphaFoldDB" id="A0A1I8BNX3"/>
<dbReference type="InterPro" id="IPR000547">
    <property type="entry name" value="Clathrin_H-chain/VPS_repeat"/>
</dbReference>
<proteinExistence type="predicted"/>
<dbReference type="GO" id="GO:0071439">
    <property type="term" value="C:clathrin complex"/>
    <property type="evidence" value="ECO:0007669"/>
    <property type="project" value="TreeGrafter"/>
</dbReference>
<dbReference type="GO" id="GO:0005938">
    <property type="term" value="C:cell cortex"/>
    <property type="evidence" value="ECO:0007669"/>
    <property type="project" value="TreeGrafter"/>
</dbReference>
<dbReference type="Gene3D" id="1.25.40.10">
    <property type="entry name" value="Tetratricopeptide repeat domain"/>
    <property type="match status" value="2"/>
</dbReference>
<evidence type="ECO:0000256" key="1">
    <source>
        <dbReference type="PROSITE-ProRule" id="PRU01006"/>
    </source>
</evidence>
<dbReference type="Proteomes" id="UP000095281">
    <property type="component" value="Unplaced"/>
</dbReference>
<feature type="repeat" description="CHCR" evidence="1">
    <location>
        <begin position="1"/>
        <end position="124"/>
    </location>
</feature>
<name>A0A1I8BNX3_MELHA</name>
<organism evidence="2 3">
    <name type="scientific">Meloidogyne hapla</name>
    <name type="common">Root-knot nematode worm</name>
    <dbReference type="NCBI Taxonomy" id="6305"/>
    <lineage>
        <taxon>Eukaryota</taxon>
        <taxon>Metazoa</taxon>
        <taxon>Ecdysozoa</taxon>
        <taxon>Nematoda</taxon>
        <taxon>Chromadorea</taxon>
        <taxon>Rhabditida</taxon>
        <taxon>Tylenchina</taxon>
        <taxon>Tylenchomorpha</taxon>
        <taxon>Tylenchoidea</taxon>
        <taxon>Meloidogynidae</taxon>
        <taxon>Meloidogyninae</taxon>
        <taxon>Meloidogyne</taxon>
    </lineage>
</organism>
<dbReference type="Gene3D" id="1.25.40.730">
    <property type="match status" value="1"/>
</dbReference>
<dbReference type="FunFam" id="1.25.40.10:FF:002089">
    <property type="entry name" value="Clathrin heavy chain"/>
    <property type="match status" value="1"/>
</dbReference>
<dbReference type="SUPFAM" id="SSF48371">
    <property type="entry name" value="ARM repeat"/>
    <property type="match status" value="1"/>
</dbReference>
<dbReference type="Pfam" id="PF00637">
    <property type="entry name" value="Clathrin"/>
    <property type="match status" value="2"/>
</dbReference>
<protein>
    <submittedName>
        <fullName evidence="3">Clathrin heavy chain</fullName>
    </submittedName>
</protein>
<dbReference type="SMART" id="SM00299">
    <property type="entry name" value="CLH"/>
    <property type="match status" value="2"/>
</dbReference>
<dbReference type="PROSITE" id="PS50236">
    <property type="entry name" value="CHCR"/>
    <property type="match status" value="2"/>
</dbReference>